<reference evidence="2 3" key="1">
    <citation type="journal article" date="2019" name="Commun. Biol.">
        <title>The bagworm genome reveals a unique fibroin gene that provides high tensile strength.</title>
        <authorList>
            <person name="Kono N."/>
            <person name="Nakamura H."/>
            <person name="Ohtoshi R."/>
            <person name="Tomita M."/>
            <person name="Numata K."/>
            <person name="Arakawa K."/>
        </authorList>
    </citation>
    <scope>NUCLEOTIDE SEQUENCE [LARGE SCALE GENOMIC DNA]</scope>
</reference>
<accession>A0A4C1XDY6</accession>
<dbReference type="Proteomes" id="UP000299102">
    <property type="component" value="Unassembled WGS sequence"/>
</dbReference>
<keyword evidence="1" id="KW-1133">Transmembrane helix</keyword>
<evidence type="ECO:0000313" key="2">
    <source>
        <dbReference type="EMBL" id="GBP61320.1"/>
    </source>
</evidence>
<keyword evidence="3" id="KW-1185">Reference proteome</keyword>
<keyword evidence="1" id="KW-0472">Membrane</keyword>
<sequence>MVTAANGQSQPPVGTHLYVAALCIKNKISVGEESGSWREIRLYRTDKEWATDTFTHWRNRNSGIYNFMFIFCESMVFLLPIFVLQPNWS</sequence>
<feature type="transmembrane region" description="Helical" evidence="1">
    <location>
        <begin position="64"/>
        <end position="84"/>
    </location>
</feature>
<comment type="caution">
    <text evidence="2">The sequence shown here is derived from an EMBL/GenBank/DDBJ whole genome shotgun (WGS) entry which is preliminary data.</text>
</comment>
<keyword evidence="1" id="KW-0812">Transmembrane</keyword>
<gene>
    <name evidence="2" type="ORF">EVAR_53235_1</name>
</gene>
<protein>
    <submittedName>
        <fullName evidence="2">Uncharacterized protein</fullName>
    </submittedName>
</protein>
<evidence type="ECO:0000313" key="3">
    <source>
        <dbReference type="Proteomes" id="UP000299102"/>
    </source>
</evidence>
<dbReference type="AlphaFoldDB" id="A0A4C1XDY6"/>
<dbReference type="EMBL" id="BGZK01000811">
    <property type="protein sequence ID" value="GBP61320.1"/>
    <property type="molecule type" value="Genomic_DNA"/>
</dbReference>
<proteinExistence type="predicted"/>
<organism evidence="2 3">
    <name type="scientific">Eumeta variegata</name>
    <name type="common">Bagworm moth</name>
    <name type="synonym">Eumeta japonica</name>
    <dbReference type="NCBI Taxonomy" id="151549"/>
    <lineage>
        <taxon>Eukaryota</taxon>
        <taxon>Metazoa</taxon>
        <taxon>Ecdysozoa</taxon>
        <taxon>Arthropoda</taxon>
        <taxon>Hexapoda</taxon>
        <taxon>Insecta</taxon>
        <taxon>Pterygota</taxon>
        <taxon>Neoptera</taxon>
        <taxon>Endopterygota</taxon>
        <taxon>Lepidoptera</taxon>
        <taxon>Glossata</taxon>
        <taxon>Ditrysia</taxon>
        <taxon>Tineoidea</taxon>
        <taxon>Psychidae</taxon>
        <taxon>Oiketicinae</taxon>
        <taxon>Eumeta</taxon>
    </lineage>
</organism>
<name>A0A4C1XDY6_EUMVA</name>
<evidence type="ECO:0000256" key="1">
    <source>
        <dbReference type="SAM" id="Phobius"/>
    </source>
</evidence>